<name>D5XFM6_THEPJ</name>
<comment type="similarity">
    <text evidence="2">Belongs to the methyl-accepting chemotaxis (MCP) protein family.</text>
</comment>
<dbReference type="GO" id="GO:0016020">
    <property type="term" value="C:membrane"/>
    <property type="evidence" value="ECO:0007669"/>
    <property type="project" value="InterPro"/>
</dbReference>
<accession>D5XFM6</accession>
<dbReference type="GO" id="GO:0007165">
    <property type="term" value="P:signal transduction"/>
    <property type="evidence" value="ECO:0007669"/>
    <property type="project" value="UniProtKB-KW"/>
</dbReference>
<dbReference type="InterPro" id="IPR024478">
    <property type="entry name" value="HlyB_4HB_MCP"/>
</dbReference>
<dbReference type="SMART" id="SM00304">
    <property type="entry name" value="HAMP"/>
    <property type="match status" value="2"/>
</dbReference>
<evidence type="ECO:0000256" key="1">
    <source>
        <dbReference type="ARBA" id="ARBA00023224"/>
    </source>
</evidence>
<keyword evidence="4" id="KW-0812">Transmembrane</keyword>
<dbReference type="Pfam" id="PF00672">
    <property type="entry name" value="HAMP"/>
    <property type="match status" value="1"/>
</dbReference>
<evidence type="ECO:0000256" key="2">
    <source>
        <dbReference type="ARBA" id="ARBA00029447"/>
    </source>
</evidence>
<keyword evidence="4" id="KW-1133">Transmembrane helix</keyword>
<dbReference type="STRING" id="635013.TherJR_1595"/>
<dbReference type="AlphaFoldDB" id="D5XFM6"/>
<evidence type="ECO:0000256" key="4">
    <source>
        <dbReference type="SAM" id="Phobius"/>
    </source>
</evidence>
<dbReference type="Pfam" id="PF00015">
    <property type="entry name" value="MCPsignal"/>
    <property type="match status" value="1"/>
</dbReference>
<dbReference type="SUPFAM" id="SSF158472">
    <property type="entry name" value="HAMP domain-like"/>
    <property type="match status" value="1"/>
</dbReference>
<dbReference type="KEGG" id="tjr:TherJR_1595"/>
<organism evidence="7 8">
    <name type="scientific">Thermincola potens (strain JR)</name>
    <dbReference type="NCBI Taxonomy" id="635013"/>
    <lineage>
        <taxon>Bacteria</taxon>
        <taxon>Bacillati</taxon>
        <taxon>Bacillota</taxon>
        <taxon>Clostridia</taxon>
        <taxon>Eubacteriales</taxon>
        <taxon>Thermincolaceae</taxon>
        <taxon>Thermincola</taxon>
    </lineage>
</organism>
<feature type="transmembrane region" description="Helical" evidence="4">
    <location>
        <begin position="182"/>
        <end position="202"/>
    </location>
</feature>
<reference evidence="7 8" key="1">
    <citation type="submission" date="2010-05" db="EMBL/GenBank/DDBJ databases">
        <title>Complete sequence of Thermincola sp. JR.</title>
        <authorList>
            <consortium name="US DOE Joint Genome Institute"/>
            <person name="Lucas S."/>
            <person name="Copeland A."/>
            <person name="Lapidus A."/>
            <person name="Cheng J.-F."/>
            <person name="Bruce D."/>
            <person name="Goodwin L."/>
            <person name="Pitluck S."/>
            <person name="Chertkov O."/>
            <person name="Detter J.C."/>
            <person name="Han C."/>
            <person name="Tapia R."/>
            <person name="Land M."/>
            <person name="Hauser L."/>
            <person name="Kyrpides N."/>
            <person name="Mikhailova N."/>
            <person name="Hazen T.C."/>
            <person name="Woyke T."/>
        </authorList>
    </citation>
    <scope>NUCLEOTIDE SEQUENCE [LARGE SCALE GENOMIC DNA]</scope>
    <source>
        <strain evidence="7 8">JR</strain>
    </source>
</reference>
<evidence type="ECO:0000259" key="5">
    <source>
        <dbReference type="PROSITE" id="PS50111"/>
    </source>
</evidence>
<feature type="domain" description="HAMP" evidence="6">
    <location>
        <begin position="204"/>
        <end position="257"/>
    </location>
</feature>
<dbReference type="InterPro" id="IPR003660">
    <property type="entry name" value="HAMP_dom"/>
</dbReference>
<dbReference type="CDD" id="cd06225">
    <property type="entry name" value="HAMP"/>
    <property type="match status" value="1"/>
</dbReference>
<evidence type="ECO:0000256" key="3">
    <source>
        <dbReference type="PROSITE-ProRule" id="PRU00284"/>
    </source>
</evidence>
<dbReference type="eggNOG" id="COG0840">
    <property type="taxonomic scope" value="Bacteria"/>
</dbReference>
<evidence type="ECO:0000313" key="8">
    <source>
        <dbReference type="Proteomes" id="UP000002377"/>
    </source>
</evidence>
<dbReference type="HOGENOM" id="CLU_000445_107_27_9"/>
<feature type="domain" description="Methyl-accepting transducer" evidence="5">
    <location>
        <begin position="304"/>
        <end position="554"/>
    </location>
</feature>
<dbReference type="Pfam" id="PF12729">
    <property type="entry name" value="4HB_MCP_1"/>
    <property type="match status" value="1"/>
</dbReference>
<keyword evidence="4" id="KW-0472">Membrane</keyword>
<dbReference type="InterPro" id="IPR004089">
    <property type="entry name" value="MCPsignal_dom"/>
</dbReference>
<proteinExistence type="inferred from homology"/>
<gene>
    <name evidence="7" type="ordered locus">TherJR_1595</name>
</gene>
<dbReference type="Proteomes" id="UP000002377">
    <property type="component" value="Chromosome"/>
</dbReference>
<evidence type="ECO:0000259" key="6">
    <source>
        <dbReference type="PROSITE" id="PS50885"/>
    </source>
</evidence>
<protein>
    <submittedName>
        <fullName evidence="7">Methyl-accepting chemotaxis sensory transducer</fullName>
    </submittedName>
</protein>
<dbReference type="OrthoDB" id="9760371at2"/>
<dbReference type="PANTHER" id="PTHR32089">
    <property type="entry name" value="METHYL-ACCEPTING CHEMOTAXIS PROTEIN MCPB"/>
    <property type="match status" value="1"/>
</dbReference>
<dbReference type="PROSITE" id="PS50111">
    <property type="entry name" value="CHEMOTAXIS_TRANSDUC_2"/>
    <property type="match status" value="1"/>
</dbReference>
<dbReference type="SMART" id="SM00283">
    <property type="entry name" value="MA"/>
    <property type="match status" value="1"/>
</dbReference>
<dbReference type="PANTHER" id="PTHR32089:SF112">
    <property type="entry name" value="LYSOZYME-LIKE PROTEIN-RELATED"/>
    <property type="match status" value="1"/>
</dbReference>
<dbReference type="CDD" id="cd11386">
    <property type="entry name" value="MCP_signal"/>
    <property type="match status" value="1"/>
</dbReference>
<evidence type="ECO:0000313" key="7">
    <source>
        <dbReference type="EMBL" id="ADG82447.1"/>
    </source>
</evidence>
<sequence length="618" mass="66305">MKVKLVAKILLGFAVVLVLLTGVAATGLFGLKKQEKEYDYVLEKRLPVTVALMKLDSLIQEEIVQVRGFMIYRKESSVEELKNNKSEIDKLKIQTKQLLTTARGRELFEKITEAEETYYSNGLKIIDYYRVHNDAAAQPYIDAAAKAIKEFKAASAELIALNDSLITENVTTAKNATNTAKALTYSVSAVALLLGISISVFFGRSISKPVIALTNVAGEIAQGDLTVRIPDIKSGDEIQVLGRAFKTMVENLNRVIHQITTTSQTVAATSEELASNAEEATKATQQVAQTIEQVAKGSTEQSKNVAETVQVMDQVAQAIQQIAAGAGEQSKNVASTTALVEDMVKKIDDMAEGMETVKQVSEQNGVVATNGGQAVERTVKGMLQVKDAVFETAQKINELGEQSQKIGEIIQVIDDIAEQTNLLALNAAIEAARAGEHGKGFAVVADEVRKLAERSSKATKEIADLITNIQKGTKVAVESMQVGTREVEEGVTLAQEAGRSLEEIVNGVQVAGEHVQKIMGLINDILQSSQEVSKAVNNVAAITEENTAATEEMSASAQQVNSSMQSVASISEENAAAAEEVSASTEELTASIEEISASSEQLAKMAQDLQAIVAKFRV</sequence>
<keyword evidence="8" id="KW-1185">Reference proteome</keyword>
<dbReference type="Gene3D" id="1.10.287.950">
    <property type="entry name" value="Methyl-accepting chemotaxis protein"/>
    <property type="match status" value="1"/>
</dbReference>
<dbReference type="Gene3D" id="6.10.340.10">
    <property type="match status" value="1"/>
</dbReference>
<dbReference type="SUPFAM" id="SSF58104">
    <property type="entry name" value="Methyl-accepting chemotaxis protein (MCP) signaling domain"/>
    <property type="match status" value="2"/>
</dbReference>
<dbReference type="PROSITE" id="PS50885">
    <property type="entry name" value="HAMP"/>
    <property type="match status" value="1"/>
</dbReference>
<keyword evidence="1 3" id="KW-0807">Transducer</keyword>
<dbReference type="EMBL" id="CP002028">
    <property type="protein sequence ID" value="ADG82447.1"/>
    <property type="molecule type" value="Genomic_DNA"/>
</dbReference>